<gene>
    <name evidence="1" type="ORF">BN2476_230204</name>
</gene>
<reference evidence="1" key="1">
    <citation type="submission" date="2016-12" db="EMBL/GenBank/DDBJ databases">
        <authorList>
            <person name="Moulin L."/>
        </authorList>
    </citation>
    <scope>NUCLEOTIDE SEQUENCE [LARGE SCALE GENOMIC DNA]</scope>
    <source>
        <strain evidence="1">STM 7183</strain>
    </source>
</reference>
<accession>A0A1N7RYK4</accession>
<sequence>MSVCRFRCSCSSCSRTGWAGFNRLAFRTAADAPRRQSTPLLPETPRRVHDLRFTTLALRLADACRLNLTAKYATYFRDEPAIHPFAIGEIPTLANKTPPDGVQGGAAETFA</sequence>
<dbReference type="Proteomes" id="UP000195569">
    <property type="component" value="Unassembled WGS sequence"/>
</dbReference>
<protein>
    <submittedName>
        <fullName evidence="1">Uncharacterized protein</fullName>
    </submittedName>
</protein>
<keyword evidence="2" id="KW-1185">Reference proteome</keyword>
<comment type="caution">
    <text evidence="1">The sequence shown here is derived from an EMBL/GenBank/DDBJ whole genome shotgun (WGS) entry which is preliminary data.</text>
</comment>
<dbReference type="EMBL" id="CYGY02000023">
    <property type="protein sequence ID" value="SIT39775.1"/>
    <property type="molecule type" value="Genomic_DNA"/>
</dbReference>
<evidence type="ECO:0000313" key="1">
    <source>
        <dbReference type="EMBL" id="SIT39775.1"/>
    </source>
</evidence>
<dbReference type="AlphaFoldDB" id="A0A1N7RYK4"/>
<evidence type="ECO:0000313" key="2">
    <source>
        <dbReference type="Proteomes" id="UP000195569"/>
    </source>
</evidence>
<name>A0A1N7RYK4_9BURK</name>
<organism evidence="1 2">
    <name type="scientific">Paraburkholderia piptadeniae</name>
    <dbReference type="NCBI Taxonomy" id="1701573"/>
    <lineage>
        <taxon>Bacteria</taxon>
        <taxon>Pseudomonadati</taxon>
        <taxon>Pseudomonadota</taxon>
        <taxon>Betaproteobacteria</taxon>
        <taxon>Burkholderiales</taxon>
        <taxon>Burkholderiaceae</taxon>
        <taxon>Paraburkholderia</taxon>
    </lineage>
</organism>
<proteinExistence type="predicted"/>